<accession>A0A0C2MFC7</accession>
<evidence type="ECO:0000313" key="2">
    <source>
        <dbReference type="Proteomes" id="UP000031668"/>
    </source>
</evidence>
<sequence>MIYEDTCRLQALPSRKYPVSFMHFYLHGSELHSEVLSENGMRTNGKFSGMLALSQLYKIFGLIQQEIRDSSCKSIKGNEIVFCCIFFRKGRRLRSNIWLYVMPDFVQSSIAPISRQISHKKVTIYGSGNQHALLPNLY</sequence>
<gene>
    <name evidence="1" type="ORF">RF11_05712</name>
</gene>
<reference evidence="1 2" key="1">
    <citation type="journal article" date="2014" name="Genome Biol. Evol.">
        <title>The genome of the myxosporean Thelohanellus kitauei shows adaptations to nutrient acquisition within its fish host.</title>
        <authorList>
            <person name="Yang Y."/>
            <person name="Xiong J."/>
            <person name="Zhou Z."/>
            <person name="Huo F."/>
            <person name="Miao W."/>
            <person name="Ran C."/>
            <person name="Liu Y."/>
            <person name="Zhang J."/>
            <person name="Feng J."/>
            <person name="Wang M."/>
            <person name="Wang M."/>
            <person name="Wang L."/>
            <person name="Yao B."/>
        </authorList>
    </citation>
    <scope>NUCLEOTIDE SEQUENCE [LARGE SCALE GENOMIC DNA]</scope>
    <source>
        <strain evidence="1">Wuqing</strain>
    </source>
</reference>
<dbReference type="AlphaFoldDB" id="A0A0C2MFC7"/>
<dbReference type="EMBL" id="JWZT01003708">
    <property type="protein sequence ID" value="KII65856.1"/>
    <property type="molecule type" value="Genomic_DNA"/>
</dbReference>
<name>A0A0C2MFC7_THEKT</name>
<organism evidence="1 2">
    <name type="scientific">Thelohanellus kitauei</name>
    <name type="common">Myxosporean</name>
    <dbReference type="NCBI Taxonomy" id="669202"/>
    <lineage>
        <taxon>Eukaryota</taxon>
        <taxon>Metazoa</taxon>
        <taxon>Cnidaria</taxon>
        <taxon>Myxozoa</taxon>
        <taxon>Myxosporea</taxon>
        <taxon>Bivalvulida</taxon>
        <taxon>Platysporina</taxon>
        <taxon>Myxobolidae</taxon>
        <taxon>Thelohanellus</taxon>
    </lineage>
</organism>
<protein>
    <submittedName>
        <fullName evidence="1">Uncharacterized protein</fullName>
    </submittedName>
</protein>
<keyword evidence="2" id="KW-1185">Reference proteome</keyword>
<proteinExistence type="predicted"/>
<dbReference type="Proteomes" id="UP000031668">
    <property type="component" value="Unassembled WGS sequence"/>
</dbReference>
<comment type="caution">
    <text evidence="1">The sequence shown here is derived from an EMBL/GenBank/DDBJ whole genome shotgun (WGS) entry which is preliminary data.</text>
</comment>
<evidence type="ECO:0000313" key="1">
    <source>
        <dbReference type="EMBL" id="KII65856.1"/>
    </source>
</evidence>